<dbReference type="Pfam" id="PF20945">
    <property type="entry name" value="RMP1"/>
    <property type="match status" value="1"/>
</dbReference>
<protein>
    <recommendedName>
        <fullName evidence="2">RNase MRP protein 1 RNA binding domain-containing protein</fullName>
    </recommendedName>
</protein>
<reference evidence="3 4" key="1">
    <citation type="journal article" date="2013" name="PLoS Genet.">
        <title>Genomic mechanisms accounting for the adaptation to parasitism in nematode-trapping fungi.</title>
        <authorList>
            <person name="Meerupati T."/>
            <person name="Andersson K.M."/>
            <person name="Friman E."/>
            <person name="Kumar D."/>
            <person name="Tunlid A."/>
            <person name="Ahren D."/>
        </authorList>
    </citation>
    <scope>NUCLEOTIDE SEQUENCE [LARGE SCALE GENOMIC DNA]</scope>
    <source>
        <strain evidence="3 4">CBS 200.50</strain>
    </source>
</reference>
<dbReference type="GO" id="GO:0000294">
    <property type="term" value="P:nuclear-transcribed mRNA catabolic process, RNase MRP-dependent"/>
    <property type="evidence" value="ECO:0007669"/>
    <property type="project" value="TreeGrafter"/>
</dbReference>
<dbReference type="InterPro" id="IPR047205">
    <property type="entry name" value="RMP1"/>
</dbReference>
<comment type="caution">
    <text evidence="3">The sequence shown here is derived from an EMBL/GenBank/DDBJ whole genome shotgun (WGS) entry which is preliminary data.</text>
</comment>
<keyword evidence="4" id="KW-1185">Reference proteome</keyword>
<feature type="region of interest" description="Disordered" evidence="1">
    <location>
        <begin position="67"/>
        <end position="104"/>
    </location>
</feature>
<feature type="compositionally biased region" description="Acidic residues" evidence="1">
    <location>
        <begin position="83"/>
        <end position="94"/>
    </location>
</feature>
<sequence>MPDDPPPPIATSRESLISILSHERNTLHLVVYKSKNQHRASLWFKWLRMLKSSLERIMTYLQNAHTQDDSNNAVEGDSSSSSDDGEQEIEEEESEEHKTAKQLRRHEKLKTLLKQDQIFNLHIHRLQTAIIPNAHTAFTHLITSTQYAGIGMVMLGCLARLHEVLSPFMEPEELDLPSPEAVVASTGLSTNDKPKRLKNSYKHNEGEGEEDTGEVISRESLDILPSLVRKADSSANLMTKRRKVKVKNLTSDDSDSDDNGFITTTQSESRRAVYSPVLDDTSKKRTAIDDLFAGF</sequence>
<feature type="region of interest" description="Disordered" evidence="1">
    <location>
        <begin position="248"/>
        <end position="273"/>
    </location>
</feature>
<dbReference type="GO" id="GO:0000466">
    <property type="term" value="P:maturation of 5.8S rRNA from tricistronic rRNA transcript (SSU-rRNA, 5.8S rRNA, LSU-rRNA)"/>
    <property type="evidence" value="ECO:0007669"/>
    <property type="project" value="TreeGrafter"/>
</dbReference>
<dbReference type="OrthoDB" id="5414547at2759"/>
<dbReference type="Proteomes" id="UP000015100">
    <property type="component" value="Unassembled WGS sequence"/>
</dbReference>
<dbReference type="InterPro" id="IPR047204">
    <property type="entry name" value="RMP1_RBD"/>
</dbReference>
<name>S8AE33_DACHA</name>
<accession>S8AE33</accession>
<dbReference type="HOGENOM" id="CLU_031977_1_0_1"/>
<dbReference type="EMBL" id="AQGS01000255">
    <property type="protein sequence ID" value="EPS41209.1"/>
    <property type="molecule type" value="Genomic_DNA"/>
</dbReference>
<dbReference type="AlphaFoldDB" id="S8AE33"/>
<feature type="domain" description="RNase MRP protein 1 RNA binding" evidence="2">
    <location>
        <begin position="26"/>
        <end position="160"/>
    </location>
</feature>
<proteinExistence type="predicted"/>
<evidence type="ECO:0000256" key="1">
    <source>
        <dbReference type="SAM" id="MobiDB-lite"/>
    </source>
</evidence>
<dbReference type="PANTHER" id="PTHR37792:SF1">
    <property type="entry name" value="RIBONUCLEASE MRP PROTEIN SUBUNIT RMP1"/>
    <property type="match status" value="1"/>
</dbReference>
<dbReference type="CDD" id="cd22573">
    <property type="entry name" value="RMP1_RBD"/>
    <property type="match status" value="1"/>
</dbReference>
<dbReference type="GO" id="GO:0000172">
    <property type="term" value="C:ribonuclease MRP complex"/>
    <property type="evidence" value="ECO:0007669"/>
    <property type="project" value="InterPro"/>
</dbReference>
<dbReference type="PANTHER" id="PTHR37792">
    <property type="entry name" value="RIBONUCLEASE MRP PROTEIN SUBUNIT RMP1"/>
    <property type="match status" value="1"/>
</dbReference>
<dbReference type="eggNOG" id="ENOG502SDSG">
    <property type="taxonomic scope" value="Eukaryota"/>
</dbReference>
<dbReference type="STRING" id="1284197.S8AE33"/>
<evidence type="ECO:0000259" key="2">
    <source>
        <dbReference type="Pfam" id="PF20945"/>
    </source>
</evidence>
<feature type="region of interest" description="Disordered" evidence="1">
    <location>
        <begin position="185"/>
        <end position="212"/>
    </location>
</feature>
<evidence type="ECO:0000313" key="4">
    <source>
        <dbReference type="Proteomes" id="UP000015100"/>
    </source>
</evidence>
<reference evidence="4" key="2">
    <citation type="submission" date="2013-04" db="EMBL/GenBank/DDBJ databases">
        <title>Genomic mechanisms accounting for the adaptation to parasitism in nematode-trapping fungi.</title>
        <authorList>
            <person name="Ahren D.G."/>
        </authorList>
    </citation>
    <scope>NUCLEOTIDE SEQUENCE [LARGE SCALE GENOMIC DNA]</scope>
    <source>
        <strain evidence="4">CBS 200.50</strain>
    </source>
</reference>
<evidence type="ECO:0000313" key="3">
    <source>
        <dbReference type="EMBL" id="EPS41209.1"/>
    </source>
</evidence>
<dbReference type="OMA" id="SLWFKWL"/>
<gene>
    <name evidence="3" type="ORF">H072_4919</name>
</gene>
<dbReference type="GO" id="GO:0042134">
    <property type="term" value="F:rRNA primary transcript binding"/>
    <property type="evidence" value="ECO:0007669"/>
    <property type="project" value="InterPro"/>
</dbReference>
<organism evidence="3 4">
    <name type="scientific">Dactylellina haptotyla (strain CBS 200.50)</name>
    <name type="common">Nematode-trapping fungus</name>
    <name type="synonym">Monacrosporium haptotylum</name>
    <dbReference type="NCBI Taxonomy" id="1284197"/>
    <lineage>
        <taxon>Eukaryota</taxon>
        <taxon>Fungi</taxon>
        <taxon>Dikarya</taxon>
        <taxon>Ascomycota</taxon>
        <taxon>Pezizomycotina</taxon>
        <taxon>Orbiliomycetes</taxon>
        <taxon>Orbiliales</taxon>
        <taxon>Orbiliaceae</taxon>
        <taxon>Dactylellina</taxon>
    </lineage>
</organism>